<dbReference type="OMA" id="IVIELQV"/>
<dbReference type="PANTHER" id="PTHR48056:SF81">
    <property type="entry name" value="RECEPTOR PROTEIN-TYROSINE KINASE CEPR1"/>
    <property type="match status" value="1"/>
</dbReference>
<keyword evidence="9 14" id="KW-0067">ATP-binding</keyword>
<evidence type="ECO:0000256" key="3">
    <source>
        <dbReference type="ARBA" id="ARBA00022475"/>
    </source>
</evidence>
<accession>A0A0R0IZG8</accession>
<dbReference type="FunCoup" id="A0A0R0IZG8">
    <property type="interactions" value="667"/>
</dbReference>
<evidence type="ECO:0000256" key="5">
    <source>
        <dbReference type="ARBA" id="ARBA00022692"/>
    </source>
</evidence>
<dbReference type="InParanoid" id="A0A0R0IZG8"/>
<evidence type="ECO:0000313" key="17">
    <source>
        <dbReference type="EMBL" id="KRH47735.1"/>
    </source>
</evidence>
<dbReference type="InterPro" id="IPR011009">
    <property type="entry name" value="Kinase-like_dom_sf"/>
</dbReference>
<keyword evidence="7" id="KW-0677">Repeat</keyword>
<dbReference type="InterPro" id="IPR013210">
    <property type="entry name" value="LRR_N_plant-typ"/>
</dbReference>
<dbReference type="PRINTS" id="PR00019">
    <property type="entry name" value="LEURICHRPT"/>
</dbReference>
<feature type="domain" description="Protein kinase" evidence="16">
    <location>
        <begin position="767"/>
        <end position="992"/>
    </location>
</feature>
<evidence type="ECO:0000256" key="8">
    <source>
        <dbReference type="ARBA" id="ARBA00022741"/>
    </source>
</evidence>
<dbReference type="SMART" id="SM00369">
    <property type="entry name" value="LRR_TYP"/>
    <property type="match status" value="7"/>
</dbReference>
<evidence type="ECO:0000256" key="15">
    <source>
        <dbReference type="SAM" id="Phobius"/>
    </source>
</evidence>
<dbReference type="FunFam" id="3.80.10.10:FF:000041">
    <property type="entry name" value="LRR receptor-like serine/threonine-protein kinase ERECTA"/>
    <property type="match status" value="1"/>
</dbReference>
<evidence type="ECO:0000256" key="14">
    <source>
        <dbReference type="PROSITE-ProRule" id="PRU10141"/>
    </source>
</evidence>
<dbReference type="SMART" id="SM00220">
    <property type="entry name" value="S_TKc"/>
    <property type="match status" value="1"/>
</dbReference>
<dbReference type="Gene3D" id="3.80.10.10">
    <property type="entry name" value="Ribonuclease Inhibitor"/>
    <property type="match status" value="3"/>
</dbReference>
<dbReference type="AlphaFoldDB" id="A0A0R0IZG8"/>
<feature type="binding site" evidence="14">
    <location>
        <position position="796"/>
    </location>
    <ligand>
        <name>ATP</name>
        <dbReference type="ChEBI" id="CHEBI:30616"/>
    </ligand>
</feature>
<dbReference type="EMBL" id="CM000840">
    <property type="protein sequence ID" value="KRH47735.1"/>
    <property type="molecule type" value="Genomic_DNA"/>
</dbReference>
<evidence type="ECO:0000256" key="12">
    <source>
        <dbReference type="ARBA" id="ARBA00023170"/>
    </source>
</evidence>
<evidence type="ECO:0000256" key="11">
    <source>
        <dbReference type="ARBA" id="ARBA00023136"/>
    </source>
</evidence>
<dbReference type="InterPro" id="IPR050647">
    <property type="entry name" value="Plant_LRR-RLKs"/>
</dbReference>
<reference evidence="18" key="2">
    <citation type="submission" date="2018-02" db="UniProtKB">
        <authorList>
            <consortium name="EnsemblPlants"/>
        </authorList>
    </citation>
    <scope>IDENTIFICATION</scope>
    <source>
        <strain evidence="18">Williams 82</strain>
    </source>
</reference>
<dbReference type="PROSITE" id="PS51450">
    <property type="entry name" value="LRR"/>
    <property type="match status" value="1"/>
</dbReference>
<dbReference type="GO" id="GO:0005524">
    <property type="term" value="F:ATP binding"/>
    <property type="evidence" value="ECO:0007669"/>
    <property type="project" value="UniProtKB-UniRule"/>
</dbReference>
<dbReference type="GO" id="GO:0004672">
    <property type="term" value="F:protein kinase activity"/>
    <property type="evidence" value="ECO:0007669"/>
    <property type="project" value="InterPro"/>
</dbReference>
<evidence type="ECO:0000256" key="7">
    <source>
        <dbReference type="ARBA" id="ARBA00022737"/>
    </source>
</evidence>
<dbReference type="InterPro" id="IPR003591">
    <property type="entry name" value="Leu-rich_rpt_typical-subtyp"/>
</dbReference>
<dbReference type="InterPro" id="IPR001245">
    <property type="entry name" value="Ser-Thr/Tyr_kinase_cat_dom"/>
</dbReference>
<reference evidence="17" key="3">
    <citation type="submission" date="2018-07" db="EMBL/GenBank/DDBJ databases">
        <title>WGS assembly of Glycine max.</title>
        <authorList>
            <person name="Schmutz J."/>
            <person name="Cannon S."/>
            <person name="Schlueter J."/>
            <person name="Ma J."/>
            <person name="Mitros T."/>
            <person name="Nelson W."/>
            <person name="Hyten D."/>
            <person name="Song Q."/>
            <person name="Thelen J."/>
            <person name="Cheng J."/>
            <person name="Xu D."/>
            <person name="Hellsten U."/>
            <person name="May G."/>
            <person name="Yu Y."/>
            <person name="Sakurai T."/>
            <person name="Umezawa T."/>
            <person name="Bhattacharyya M."/>
            <person name="Sandhu D."/>
            <person name="Valliyodan B."/>
            <person name="Lindquist E."/>
            <person name="Peto M."/>
            <person name="Grant D."/>
            <person name="Shu S."/>
            <person name="Goodstein D."/>
            <person name="Barry K."/>
            <person name="Futrell-Griggs M."/>
            <person name="Abernathy B."/>
            <person name="Du J."/>
            <person name="Tian Z."/>
            <person name="Zhu L."/>
            <person name="Gill N."/>
            <person name="Joshi T."/>
            <person name="Libault M."/>
            <person name="Sethuraman A."/>
            <person name="Zhang X."/>
            <person name="Shinozaki K."/>
            <person name="Nguyen H."/>
            <person name="Wing R."/>
            <person name="Cregan P."/>
            <person name="Specht J."/>
            <person name="Grimwood J."/>
            <person name="Rokhsar D."/>
            <person name="Stacey G."/>
            <person name="Shoemaker R."/>
            <person name="Jackson S."/>
        </authorList>
    </citation>
    <scope>NUCLEOTIDE SEQUENCE</scope>
    <source>
        <tissue evidence="17">Callus</tissue>
    </source>
</reference>
<dbReference type="Proteomes" id="UP000008827">
    <property type="component" value="Chromosome 7"/>
</dbReference>
<feature type="transmembrane region" description="Helical" evidence="15">
    <location>
        <begin position="680"/>
        <end position="704"/>
    </location>
</feature>
<dbReference type="PROSITE" id="PS50011">
    <property type="entry name" value="PROTEIN_KINASE_DOM"/>
    <property type="match status" value="1"/>
</dbReference>
<dbReference type="SMR" id="A0A0R0IZG8"/>
<keyword evidence="6" id="KW-0732">Signal</keyword>
<dbReference type="Gene3D" id="1.10.510.10">
    <property type="entry name" value="Transferase(Phosphotransferase) domain 1"/>
    <property type="match status" value="1"/>
</dbReference>
<proteinExistence type="inferred from homology"/>
<keyword evidence="12" id="KW-0675">Receptor</keyword>
<keyword evidence="11 15" id="KW-0472">Membrane</keyword>
<evidence type="ECO:0000256" key="9">
    <source>
        <dbReference type="ARBA" id="ARBA00022840"/>
    </source>
</evidence>
<dbReference type="InterPro" id="IPR032675">
    <property type="entry name" value="LRR_dom_sf"/>
</dbReference>
<dbReference type="SUPFAM" id="SSF52058">
    <property type="entry name" value="L domain-like"/>
    <property type="match status" value="3"/>
</dbReference>
<dbReference type="SUPFAM" id="SSF56112">
    <property type="entry name" value="Protein kinase-like (PK-like)"/>
    <property type="match status" value="1"/>
</dbReference>
<dbReference type="FunFam" id="3.80.10.10:FF:000403">
    <property type="entry name" value="Receptor-like protein 2"/>
    <property type="match status" value="1"/>
</dbReference>
<dbReference type="FunFam" id="3.80.10.10:FF:000213">
    <property type="entry name" value="Tyrosine-sulfated glycopeptide receptor 1"/>
    <property type="match status" value="1"/>
</dbReference>
<dbReference type="Gene3D" id="3.30.200.20">
    <property type="entry name" value="Phosphorylase Kinase, domain 1"/>
    <property type="match status" value="1"/>
</dbReference>
<dbReference type="InterPro" id="IPR017441">
    <property type="entry name" value="Protein_kinase_ATP_BS"/>
</dbReference>
<keyword evidence="4" id="KW-0433">Leucine-rich repeat</keyword>
<evidence type="ECO:0000313" key="18">
    <source>
        <dbReference type="EnsemblPlants" id="KRH47735"/>
    </source>
</evidence>
<comment type="similarity">
    <text evidence="2">Belongs to the RLP family.</text>
</comment>
<keyword evidence="5 15" id="KW-0812">Transmembrane</keyword>
<dbReference type="Pfam" id="PF07714">
    <property type="entry name" value="PK_Tyr_Ser-Thr"/>
    <property type="match status" value="2"/>
</dbReference>
<dbReference type="PROSITE" id="PS00107">
    <property type="entry name" value="PROTEIN_KINASE_ATP"/>
    <property type="match status" value="1"/>
</dbReference>
<evidence type="ECO:0000256" key="6">
    <source>
        <dbReference type="ARBA" id="ARBA00022729"/>
    </source>
</evidence>
<dbReference type="Pfam" id="PF08263">
    <property type="entry name" value="LRRNT_2"/>
    <property type="match status" value="1"/>
</dbReference>
<evidence type="ECO:0000256" key="2">
    <source>
        <dbReference type="ARBA" id="ARBA00009592"/>
    </source>
</evidence>
<evidence type="ECO:0000256" key="13">
    <source>
        <dbReference type="ARBA" id="ARBA00023180"/>
    </source>
</evidence>
<keyword evidence="8 14" id="KW-0547">Nucleotide-binding</keyword>
<keyword evidence="13" id="KW-0325">Glycoprotein</keyword>
<reference evidence="17 18" key="1">
    <citation type="journal article" date="2010" name="Nature">
        <title>Genome sequence of the palaeopolyploid soybean.</title>
        <authorList>
            <person name="Schmutz J."/>
            <person name="Cannon S.B."/>
            <person name="Schlueter J."/>
            <person name="Ma J."/>
            <person name="Mitros T."/>
            <person name="Nelson W."/>
            <person name="Hyten D.L."/>
            <person name="Song Q."/>
            <person name="Thelen J.J."/>
            <person name="Cheng J."/>
            <person name="Xu D."/>
            <person name="Hellsten U."/>
            <person name="May G.D."/>
            <person name="Yu Y."/>
            <person name="Sakurai T."/>
            <person name="Umezawa T."/>
            <person name="Bhattacharyya M.K."/>
            <person name="Sandhu D."/>
            <person name="Valliyodan B."/>
            <person name="Lindquist E."/>
            <person name="Peto M."/>
            <person name="Grant D."/>
            <person name="Shu S."/>
            <person name="Goodstein D."/>
            <person name="Barry K."/>
            <person name="Futrell-Griggs M."/>
            <person name="Abernathy B."/>
            <person name="Du J."/>
            <person name="Tian Z."/>
            <person name="Zhu L."/>
            <person name="Gill N."/>
            <person name="Joshi T."/>
            <person name="Libault M."/>
            <person name="Sethuraman A."/>
            <person name="Zhang X.-C."/>
            <person name="Shinozaki K."/>
            <person name="Nguyen H.T."/>
            <person name="Wing R.A."/>
            <person name="Cregan P."/>
            <person name="Specht J."/>
            <person name="Grimwood J."/>
            <person name="Rokhsar D."/>
            <person name="Stacey G."/>
            <person name="Shoemaker R.C."/>
            <person name="Jackson S.A."/>
        </authorList>
    </citation>
    <scope>NUCLEOTIDE SEQUENCE</scope>
    <source>
        <strain evidence="18">cv. Williams 82</strain>
        <tissue evidence="17">Callus</tissue>
    </source>
</reference>
<evidence type="ECO:0000256" key="4">
    <source>
        <dbReference type="ARBA" id="ARBA00022614"/>
    </source>
</evidence>
<dbReference type="Gramene" id="KRH47735">
    <property type="protein sequence ID" value="KRH47735"/>
    <property type="gene ID" value="GLYMA_07G047200"/>
</dbReference>
<dbReference type="STRING" id="3847.A0A0R0IZG8"/>
<evidence type="ECO:0000259" key="16">
    <source>
        <dbReference type="PROSITE" id="PS50011"/>
    </source>
</evidence>
<organism evidence="17">
    <name type="scientific">Glycine max</name>
    <name type="common">Soybean</name>
    <name type="synonym">Glycine hispida</name>
    <dbReference type="NCBI Taxonomy" id="3847"/>
    <lineage>
        <taxon>Eukaryota</taxon>
        <taxon>Viridiplantae</taxon>
        <taxon>Streptophyta</taxon>
        <taxon>Embryophyta</taxon>
        <taxon>Tracheophyta</taxon>
        <taxon>Spermatophyta</taxon>
        <taxon>Magnoliopsida</taxon>
        <taxon>eudicotyledons</taxon>
        <taxon>Gunneridae</taxon>
        <taxon>Pentapetalae</taxon>
        <taxon>rosids</taxon>
        <taxon>fabids</taxon>
        <taxon>Fabales</taxon>
        <taxon>Fabaceae</taxon>
        <taxon>Papilionoideae</taxon>
        <taxon>50 kb inversion clade</taxon>
        <taxon>NPAAA clade</taxon>
        <taxon>indigoferoid/millettioid clade</taxon>
        <taxon>Phaseoleae</taxon>
        <taxon>Glycine</taxon>
        <taxon>Glycine subgen. Soja</taxon>
    </lineage>
</organism>
<keyword evidence="3" id="KW-1003">Cell membrane</keyword>
<evidence type="ECO:0000256" key="1">
    <source>
        <dbReference type="ARBA" id="ARBA00004251"/>
    </source>
</evidence>
<dbReference type="Pfam" id="PF00560">
    <property type="entry name" value="LRR_1"/>
    <property type="match status" value="8"/>
</dbReference>
<comment type="subcellular location">
    <subcellularLocation>
        <location evidence="1">Cell membrane</location>
        <topology evidence="1">Single-pass type I membrane protein</topology>
    </subcellularLocation>
</comment>
<gene>
    <name evidence="17" type="ORF">GLYMA_07G047200</name>
</gene>
<dbReference type="InterPro" id="IPR001611">
    <property type="entry name" value="Leu-rich_rpt"/>
</dbReference>
<name>A0A0R0IZG8_SOYBN</name>
<dbReference type="InterPro" id="IPR000719">
    <property type="entry name" value="Prot_kinase_dom"/>
</dbReference>
<evidence type="ECO:0000256" key="10">
    <source>
        <dbReference type="ARBA" id="ARBA00022989"/>
    </source>
</evidence>
<feature type="transmembrane region" description="Helical" evidence="15">
    <location>
        <begin position="25"/>
        <end position="51"/>
    </location>
</feature>
<keyword evidence="10 15" id="KW-1133">Transmembrane helix</keyword>
<dbReference type="EnsemblPlants" id="KRH47735">
    <property type="protein sequence ID" value="KRH47735"/>
    <property type="gene ID" value="GLYMA_07G047200"/>
</dbReference>
<keyword evidence="19" id="KW-1185">Reference proteome</keyword>
<dbReference type="GO" id="GO:0005886">
    <property type="term" value="C:plasma membrane"/>
    <property type="evidence" value="ECO:0007669"/>
    <property type="project" value="UniProtKB-SubCell"/>
</dbReference>
<protein>
    <recommendedName>
        <fullName evidence="16">Protein kinase domain-containing protein</fullName>
    </recommendedName>
</protein>
<evidence type="ECO:0000313" key="19">
    <source>
        <dbReference type="Proteomes" id="UP000008827"/>
    </source>
</evidence>
<sequence>MTNHHLKHSILSSVFLMPSPSSSSFAYSLYMVSKLMVTIIVPLFLLSLFVVQVSSCNQIDKLSLLAFSGNISTSPPYPSLNWSDSLDCCSWEGITCDGDLRVTHLLLPSRGLTGFISPSLTNLSSLSQLNLSHNRLSGTLQHHFFSLLNHLLVLDLSYNRLSGELPPFVGDISGKNSSGGVIQELDLSSNLFNGTLPNSLLEHLAAAAAGGSFVSLNVSNNSLTGPIPSDLFDAVSLTEISLPLNRLTGTIADGIVGLTNLTVLELYSNHFTGSIPHDIGELSKLERLLLHVNNLTGTMPPSLINCVNLVVLNLRVNLLEGNLSAFNFSRFLGLTTLDLGNNHFTGVLPPTLYACKSLSAVRLASNKLEGEISPKILELESLSFLSISTNKLRNVTGALRILRGLKNLSTLMLSMNFFNEMIPQDVNIIEPDGFQKLQVLGFGGCNFTGQIPGWLVKLKKLEALDLSFNQISGPIPLWLGTLPQLFYMDLSVNLLTGVFPVELTELPALASQQANDKVERTYFELPVFANANNVSLLQYNQLSGLPPAIYLGSNHLNGSIPIEIGKLKVLHQLDLKKNNFSGNIPVQFSNLTNLEKLDLSGNQLSGEIPDSLRRLHFLSFFSVAFNNLQGQIPTGGQFDTFSNSSFEGNVQLCGLVIQRSCPSQQNTNTTAASRSSNKKVLLVLIIGVSFGFAFLIGVLTLWILSKRRVNPGGVSDKIEMESISAYSNSGVHPEVDKEASLVVLFPNKNNETKDLTIFEILKSTENFSQANIIGCGGFGLVYKATLPNGTTLAIKKLSGDLGLMEREFKAEVEALSTAQHENLVALQGYGVHDGFRLLMYNYMENGSLDYWLHEKPDGASQLDWPTRLKIAQGTLGYIPPEYGQAWVATLRGDVYSFGVVMLELLTGRRPVDVCKPKMSRELVSWVQQMRIEGKQDQVFDPLLRGKGFEGQMLKVLDVASVCVSHNPFKRPSIREVVEWLKNVGSDNQPTQK</sequence>
<dbReference type="PANTHER" id="PTHR48056">
    <property type="entry name" value="LRR RECEPTOR-LIKE SERINE/THREONINE-PROTEIN KINASE-RELATED"/>
    <property type="match status" value="1"/>
</dbReference>